<keyword evidence="10" id="KW-0175">Coiled coil</keyword>
<evidence type="ECO:0000313" key="16">
    <source>
        <dbReference type="Proteomes" id="UP000746741"/>
    </source>
</evidence>
<comment type="similarity">
    <text evidence="2 9">Belongs to the membrane fusion protein (MFP) (TC 8.A.1) family.</text>
</comment>
<dbReference type="InterPro" id="IPR058781">
    <property type="entry name" value="HH_AprE-like"/>
</dbReference>
<evidence type="ECO:0000259" key="13">
    <source>
        <dbReference type="Pfam" id="PF26002"/>
    </source>
</evidence>
<protein>
    <recommendedName>
        <fullName evidence="9">Membrane fusion protein (MFP) family protein</fullName>
    </recommendedName>
</protein>
<feature type="transmembrane region" description="Helical" evidence="9">
    <location>
        <begin position="43"/>
        <end position="64"/>
    </location>
</feature>
<dbReference type="Proteomes" id="UP001138708">
    <property type="component" value="Unassembled WGS sequence"/>
</dbReference>
<evidence type="ECO:0000256" key="3">
    <source>
        <dbReference type="ARBA" id="ARBA00022448"/>
    </source>
</evidence>
<comment type="subcellular location">
    <subcellularLocation>
        <location evidence="1 9">Cell inner membrane</location>
        <topology evidence="1 9">Single-pass membrane protein</topology>
    </subcellularLocation>
</comment>
<dbReference type="InterPro" id="IPR010129">
    <property type="entry name" value="T1SS_HlyD"/>
</dbReference>
<dbReference type="AlphaFoldDB" id="A0A9X9WCR1"/>
<evidence type="ECO:0000256" key="10">
    <source>
        <dbReference type="SAM" id="Coils"/>
    </source>
</evidence>
<dbReference type="InterPro" id="IPR058982">
    <property type="entry name" value="Beta-barrel_AprE"/>
</dbReference>
<dbReference type="PANTHER" id="PTHR30386:SF17">
    <property type="entry name" value="ALKALINE PROTEASE SECRETION PROTEIN APRE"/>
    <property type="match status" value="1"/>
</dbReference>
<reference evidence="14" key="3">
    <citation type="journal article" date="2021" name="Syst. Appl. Microbiol.">
        <title>Roseomonas hellenica sp. nov., isolated from roots of wild-growing Alkanna tinctoria.</title>
        <authorList>
            <person name="Rat A."/>
            <person name="Naranjo H.D."/>
            <person name="Lebbe L."/>
            <person name="Cnockaert M."/>
            <person name="Krigas N."/>
            <person name="Grigoriadou K."/>
            <person name="Maloupa E."/>
            <person name="Willems A."/>
        </authorList>
    </citation>
    <scope>NUCLEOTIDE SEQUENCE</scope>
    <source>
        <strain evidence="14">LMG 31161</strain>
    </source>
</reference>
<reference evidence="14" key="1">
    <citation type="submission" date="2020-01" db="EMBL/GenBank/DDBJ databases">
        <authorList>
            <person name="Rat A."/>
        </authorList>
    </citation>
    <scope>NUCLEOTIDE SEQUENCE</scope>
    <source>
        <strain evidence="14">LMG 31161</strain>
    </source>
</reference>
<accession>A0A9X9WCR1</accession>
<evidence type="ECO:0000256" key="1">
    <source>
        <dbReference type="ARBA" id="ARBA00004377"/>
    </source>
</evidence>
<feature type="domain" description="AprE-like long alpha-helical hairpin" evidence="12">
    <location>
        <begin position="119"/>
        <end position="308"/>
    </location>
</feature>
<keyword evidence="6 9" id="KW-0812">Transmembrane</keyword>
<reference evidence="15 16" key="2">
    <citation type="submission" date="2020-02" db="EMBL/GenBank/DDBJ databases">
        <authorList>
            <person name="Sun Q."/>
            <person name="Inoue M."/>
        </authorList>
    </citation>
    <scope>NUCLEOTIDE SEQUENCE [LARGE SCALE GENOMIC DNA]</scope>
    <source>
        <strain evidence="15 16">KCTC 22478</strain>
    </source>
</reference>
<evidence type="ECO:0000256" key="5">
    <source>
        <dbReference type="ARBA" id="ARBA00022519"/>
    </source>
</evidence>
<organism evidence="14 17">
    <name type="scientific">Neoroseomonas oryzicola</name>
    <dbReference type="NCBI Taxonomy" id="535904"/>
    <lineage>
        <taxon>Bacteria</taxon>
        <taxon>Pseudomonadati</taxon>
        <taxon>Pseudomonadota</taxon>
        <taxon>Alphaproteobacteria</taxon>
        <taxon>Acetobacterales</taxon>
        <taxon>Acetobacteraceae</taxon>
        <taxon>Neoroseomonas</taxon>
    </lineage>
</organism>
<evidence type="ECO:0000313" key="14">
    <source>
        <dbReference type="EMBL" id="MBR0658121.1"/>
    </source>
</evidence>
<dbReference type="RefSeq" id="WP_168037886.1">
    <property type="nucleotide sequence ID" value="NZ_JAAEDK010000004.1"/>
</dbReference>
<gene>
    <name evidence="15" type="ORF">GWK15_00195</name>
    <name evidence="14" type="ORF">GXW75_02575</name>
</gene>
<comment type="caution">
    <text evidence="14">The sequence shown here is derived from an EMBL/GenBank/DDBJ whole genome shotgun (WGS) entry which is preliminary data.</text>
</comment>
<evidence type="ECO:0000313" key="15">
    <source>
        <dbReference type="EMBL" id="NKE15350.1"/>
    </source>
</evidence>
<dbReference type="EMBL" id="JAAVUP010000001">
    <property type="protein sequence ID" value="NKE15350.1"/>
    <property type="molecule type" value="Genomic_DNA"/>
</dbReference>
<dbReference type="InterPro" id="IPR050739">
    <property type="entry name" value="MFP"/>
</dbReference>
<dbReference type="NCBIfam" id="TIGR01843">
    <property type="entry name" value="type_I_hlyD"/>
    <property type="match status" value="1"/>
</dbReference>
<dbReference type="EMBL" id="JAAEDK010000004">
    <property type="protein sequence ID" value="MBR0658121.1"/>
    <property type="molecule type" value="Genomic_DNA"/>
</dbReference>
<dbReference type="GO" id="GO:0015031">
    <property type="term" value="P:protein transport"/>
    <property type="evidence" value="ECO:0007669"/>
    <property type="project" value="InterPro"/>
</dbReference>
<keyword evidence="16" id="KW-1185">Reference proteome</keyword>
<sequence length="462" mass="51612">MSDVSTLPPPAQEVAEQRTPLPPVRLTLPTFPEPPARPRTGGAILFGFAAMLVFFGTFAAWSVLAPLSEAAIAPGMIKVEGTRRTIQHLEGGIVREILVRDGDRVQAGQLLMRLDDVRAAADLEALRSQRWSYIAQDARLTAELEDRLEIPFPEELLTANEPRAADAVAGQRAVYESRRAALLSQIAVQDARIGQQEAIINGVGGQLRAQRNQLELIRREEELTRTLVQQGLQRLPTLLALQRTAAGLEGQIEDLQGQVERARQTIAEARSTIATIIGQRRQDVAAEQRDVRTRLAEVEERLRAARDVAVRRDILAPEDGTVLNLRLFNMGAVVRPGDPVMDLVPTRDRLIAEVNLQPFDIDVVHPGLLAEVRLPAFKQRLVPYLHGHVTFVAQDVTMDERTRQTYYRVHILIDADQLERLQGVQLVPGMPVEAMIQIGERSFLRYITQPLRDSFARAFREQ</sequence>
<dbReference type="Pfam" id="PF26002">
    <property type="entry name" value="Beta-barrel_AprE"/>
    <property type="match status" value="1"/>
</dbReference>
<dbReference type="GO" id="GO:0005886">
    <property type="term" value="C:plasma membrane"/>
    <property type="evidence" value="ECO:0007669"/>
    <property type="project" value="UniProtKB-SubCell"/>
</dbReference>
<proteinExistence type="inferred from homology"/>
<evidence type="ECO:0000259" key="12">
    <source>
        <dbReference type="Pfam" id="PF25994"/>
    </source>
</evidence>
<evidence type="ECO:0000256" key="6">
    <source>
        <dbReference type="ARBA" id="ARBA00022692"/>
    </source>
</evidence>
<evidence type="ECO:0000256" key="9">
    <source>
        <dbReference type="RuleBase" id="RU365093"/>
    </source>
</evidence>
<feature type="coiled-coil region" evidence="10">
    <location>
        <begin position="238"/>
        <end position="308"/>
    </location>
</feature>
<evidence type="ECO:0000313" key="17">
    <source>
        <dbReference type="Proteomes" id="UP001138708"/>
    </source>
</evidence>
<keyword evidence="5 9" id="KW-0997">Cell inner membrane</keyword>
<keyword evidence="3 9" id="KW-0813">Transport</keyword>
<dbReference type="PANTHER" id="PTHR30386">
    <property type="entry name" value="MEMBRANE FUSION SUBUNIT OF EMRAB-TOLC MULTIDRUG EFFLUX PUMP"/>
    <property type="match status" value="1"/>
</dbReference>
<evidence type="ECO:0000256" key="8">
    <source>
        <dbReference type="ARBA" id="ARBA00023136"/>
    </source>
</evidence>
<dbReference type="PRINTS" id="PR01490">
    <property type="entry name" value="RTXTOXIND"/>
</dbReference>
<evidence type="ECO:0000256" key="11">
    <source>
        <dbReference type="SAM" id="MobiDB-lite"/>
    </source>
</evidence>
<feature type="domain" description="AprE-like beta-barrel" evidence="13">
    <location>
        <begin position="350"/>
        <end position="439"/>
    </location>
</feature>
<dbReference type="Pfam" id="PF25994">
    <property type="entry name" value="HH_AprE"/>
    <property type="match status" value="1"/>
</dbReference>
<feature type="region of interest" description="Disordered" evidence="11">
    <location>
        <begin position="1"/>
        <end position="33"/>
    </location>
</feature>
<evidence type="ECO:0000256" key="7">
    <source>
        <dbReference type="ARBA" id="ARBA00022989"/>
    </source>
</evidence>
<evidence type="ECO:0000256" key="2">
    <source>
        <dbReference type="ARBA" id="ARBA00009477"/>
    </source>
</evidence>
<keyword evidence="8 9" id="KW-0472">Membrane</keyword>
<name>A0A9X9WCR1_9PROT</name>
<keyword evidence="4 9" id="KW-1003">Cell membrane</keyword>
<keyword evidence="7 9" id="KW-1133">Transmembrane helix</keyword>
<dbReference type="Proteomes" id="UP000746741">
    <property type="component" value="Unassembled WGS sequence"/>
</dbReference>
<evidence type="ECO:0000256" key="4">
    <source>
        <dbReference type="ARBA" id="ARBA00022475"/>
    </source>
</evidence>
<dbReference type="Gene3D" id="2.40.30.170">
    <property type="match status" value="1"/>
</dbReference>
<dbReference type="Gene3D" id="2.40.50.100">
    <property type="match status" value="1"/>
</dbReference>